<feature type="coiled-coil region" evidence="10">
    <location>
        <begin position="348"/>
        <end position="400"/>
    </location>
</feature>
<feature type="domain" description="SAMD1-like winged helix (WH)" evidence="13">
    <location>
        <begin position="6"/>
        <end position="84"/>
    </location>
</feature>
<keyword evidence="8" id="KW-0539">Nucleus</keyword>
<keyword evidence="5" id="KW-0862">Zinc</keyword>
<dbReference type="InterPro" id="IPR044075">
    <property type="entry name" value="PRKCBP1_PHD"/>
</dbReference>
<evidence type="ECO:0000256" key="6">
    <source>
        <dbReference type="ARBA" id="ARBA00022853"/>
    </source>
</evidence>
<keyword evidence="10" id="KW-0175">Coiled coil</keyword>
<feature type="coiled-coil region" evidence="10">
    <location>
        <begin position="577"/>
        <end position="627"/>
    </location>
</feature>
<organism evidence="14 15">
    <name type="scientific">Hydra vulgaris</name>
    <name type="common">Hydra</name>
    <name type="synonym">Hydra attenuata</name>
    <dbReference type="NCBI Taxonomy" id="6087"/>
    <lineage>
        <taxon>Eukaryota</taxon>
        <taxon>Metazoa</taxon>
        <taxon>Cnidaria</taxon>
        <taxon>Hydrozoa</taxon>
        <taxon>Hydroidolina</taxon>
        <taxon>Anthoathecata</taxon>
        <taxon>Aplanulata</taxon>
        <taxon>Hydridae</taxon>
        <taxon>Hydra</taxon>
    </lineage>
</organism>
<dbReference type="Gene3D" id="3.30.40.10">
    <property type="entry name" value="Zinc/RING finger domain, C3HC4 (zinc finger)"/>
    <property type="match status" value="1"/>
</dbReference>
<keyword evidence="14" id="KW-1185">Reference proteome</keyword>
<dbReference type="Gene3D" id="6.10.140.2220">
    <property type="match status" value="1"/>
</dbReference>
<evidence type="ECO:0000259" key="12">
    <source>
        <dbReference type="PROSITE" id="PS50865"/>
    </source>
</evidence>
<dbReference type="Pfam" id="PF00439">
    <property type="entry name" value="Bromodomain"/>
    <property type="match status" value="1"/>
</dbReference>
<dbReference type="PROSITE" id="PS50812">
    <property type="entry name" value="PWWP"/>
    <property type="match status" value="1"/>
</dbReference>
<dbReference type="Pfam" id="PF24324">
    <property type="entry name" value="MYND_ZMYND11_ZMYD8"/>
    <property type="match status" value="1"/>
</dbReference>
<dbReference type="CDD" id="cd15538">
    <property type="entry name" value="PHD_PRKCBP1"/>
    <property type="match status" value="1"/>
</dbReference>
<dbReference type="RefSeq" id="XP_065659406.1">
    <property type="nucleotide sequence ID" value="XM_065803334.1"/>
</dbReference>
<dbReference type="PROSITE" id="PS52014">
    <property type="entry name" value="SAMD1_WH"/>
    <property type="match status" value="1"/>
</dbReference>
<keyword evidence="6" id="KW-0156">Chromatin regulator</keyword>
<feature type="domain" description="PWWP" evidence="11">
    <location>
        <begin position="285"/>
        <end position="338"/>
    </location>
</feature>
<dbReference type="InterPro" id="IPR057053">
    <property type="entry name" value="MYND_ZMYND11_ZMYD8"/>
</dbReference>
<dbReference type="GeneID" id="101238448"/>
<dbReference type="InterPro" id="IPR002893">
    <property type="entry name" value="Znf_MYND"/>
</dbReference>
<dbReference type="InterPro" id="IPR048589">
    <property type="entry name" value="SAMD1-like_WH"/>
</dbReference>
<evidence type="ECO:0000259" key="13">
    <source>
        <dbReference type="PROSITE" id="PS52014"/>
    </source>
</evidence>
<proteinExistence type="predicted"/>
<evidence type="ECO:0000313" key="14">
    <source>
        <dbReference type="Proteomes" id="UP001652625"/>
    </source>
</evidence>
<evidence type="ECO:0000256" key="10">
    <source>
        <dbReference type="SAM" id="Coils"/>
    </source>
</evidence>
<dbReference type="Pfam" id="PF00855">
    <property type="entry name" value="PWWP"/>
    <property type="match status" value="1"/>
</dbReference>
<dbReference type="SUPFAM" id="SSF63748">
    <property type="entry name" value="Tudor/PWWP/MBT"/>
    <property type="match status" value="1"/>
</dbReference>
<protein>
    <submittedName>
        <fullName evidence="15">Zinc finger MYND domain-containing protein 11 isoform X2</fullName>
    </submittedName>
</protein>
<evidence type="ECO:0000256" key="5">
    <source>
        <dbReference type="ARBA" id="ARBA00022833"/>
    </source>
</evidence>
<dbReference type="InterPro" id="IPR011011">
    <property type="entry name" value="Znf_FYVE_PHD"/>
</dbReference>
<dbReference type="Gene3D" id="2.30.30.140">
    <property type="match status" value="1"/>
</dbReference>
<gene>
    <name evidence="15" type="primary">LOC101238448</name>
</gene>
<evidence type="ECO:0000256" key="7">
    <source>
        <dbReference type="ARBA" id="ARBA00023117"/>
    </source>
</evidence>
<sequence>MALPEVRRSSDPRIVRKLHSAIKKICEQKQSPIFERIFKALTIDKVQVTRSRVELQLKNSVDDGLIVESGFGKGGTANKVLVQSYRTPSIETFYENYKDDAHDWYCWVCHREGEVCLCSSCPRVIHKKCAESISEDLDENFVCYCCKDLQSTKSYGKKELDELSTMLKYTIRRMKSKCEELWKTPTVEEEPTYKLFVYKDTNLLDLEKRVKKKEFDSLAKFHYEIEWLFHNAVIFYGGDHKLATLARVVVLDGQNELSQIDICSDCYIMSNERPLHWYSRPCKTPHKIVYAKLGSDPHWPAKVLRENEDGSSIDVRFFGPPYQRAWIPLRNVLELKDKPVNKKRSKSLMEAEKELKIYLKIFKKYQNDKKFHFKSISDESDSVEEEISDEKETLDQCLKKRRSSHENENLGQCLKKKKSSDENKNQCLKKRKSSLCSTNKKDDEQFSKTKNKKTLKNNFFSKDETKKNLMCSSVKPLCTSVKEKSFDAENSDICNEILNDQFAQQIKMTDDYKMITKLQEQINKYESTVSQLRSDYETAQTNLESVRLDLAIEKQKTVKFQEELEKGNEIGIENIKNNILLKKKDELDAALQEERRKNEENLKICLNEAVTKEKANAEAHLQEVLEKERILHDEKLKSLQRTFDRYKIEWELKHSRALEESRRKLKHEFDDLMQRTLQESAHLHQSELEHHVAATKKKSWCSNCSKEAFYHCCWNTNYCTTECQRIHWSTHRYQCTREITNTCRSCQQRQNFTSVNYAPQAPK</sequence>
<dbReference type="Gene3D" id="1.20.920.10">
    <property type="entry name" value="Bromodomain-like"/>
    <property type="match status" value="1"/>
</dbReference>
<dbReference type="SUPFAM" id="SSF144232">
    <property type="entry name" value="HIT/MYND zinc finger-like"/>
    <property type="match status" value="1"/>
</dbReference>
<reference evidence="15" key="1">
    <citation type="submission" date="2025-08" db="UniProtKB">
        <authorList>
            <consortium name="RefSeq"/>
        </authorList>
    </citation>
    <scope>IDENTIFICATION</scope>
</reference>
<evidence type="ECO:0000256" key="9">
    <source>
        <dbReference type="PROSITE-ProRule" id="PRU00134"/>
    </source>
</evidence>
<name>A0ABM4CCL2_HYDVU</name>
<evidence type="ECO:0000256" key="1">
    <source>
        <dbReference type="ARBA" id="ARBA00004123"/>
    </source>
</evidence>
<dbReference type="SUPFAM" id="SSF47370">
    <property type="entry name" value="Bromodomain"/>
    <property type="match status" value="1"/>
</dbReference>
<keyword evidence="2" id="KW-0597">Phosphoprotein</keyword>
<dbReference type="PANTHER" id="PTHR46379">
    <property type="entry name" value="ZINC FINGER MYND DOMAIN-CONTAINING"/>
    <property type="match status" value="1"/>
</dbReference>
<keyword evidence="3" id="KW-0479">Metal-binding</keyword>
<evidence type="ECO:0000256" key="8">
    <source>
        <dbReference type="ARBA" id="ARBA00023242"/>
    </source>
</evidence>
<evidence type="ECO:0000313" key="15">
    <source>
        <dbReference type="RefSeq" id="XP_065659406.1"/>
    </source>
</evidence>
<dbReference type="InterPro" id="IPR000313">
    <property type="entry name" value="PWWP_dom"/>
</dbReference>
<dbReference type="PANTHER" id="PTHR46379:SF1">
    <property type="entry name" value="ZINC FINGER MYND DOMAIN-CONTAINING PROTEIN 11"/>
    <property type="match status" value="1"/>
</dbReference>
<comment type="subcellular location">
    <subcellularLocation>
        <location evidence="1">Nucleus</location>
    </subcellularLocation>
</comment>
<evidence type="ECO:0000256" key="4">
    <source>
        <dbReference type="ARBA" id="ARBA00022771"/>
    </source>
</evidence>
<dbReference type="Proteomes" id="UP001652625">
    <property type="component" value="Chromosome 08"/>
</dbReference>
<keyword evidence="4 9" id="KW-0863">Zinc-finger</keyword>
<dbReference type="InterPro" id="IPR047269">
    <property type="entry name" value="ZMY11"/>
</dbReference>
<dbReference type="PROSITE" id="PS50865">
    <property type="entry name" value="ZF_MYND_2"/>
    <property type="match status" value="1"/>
</dbReference>
<evidence type="ECO:0000259" key="11">
    <source>
        <dbReference type="PROSITE" id="PS50812"/>
    </source>
</evidence>
<dbReference type="SMART" id="SM00293">
    <property type="entry name" value="PWWP"/>
    <property type="match status" value="1"/>
</dbReference>
<evidence type="ECO:0000256" key="3">
    <source>
        <dbReference type="ARBA" id="ARBA00022723"/>
    </source>
</evidence>
<dbReference type="InterPro" id="IPR013083">
    <property type="entry name" value="Znf_RING/FYVE/PHD"/>
</dbReference>
<accession>A0ABM4CCL2</accession>
<dbReference type="SUPFAM" id="SSF57903">
    <property type="entry name" value="FYVE/PHD zinc finger"/>
    <property type="match status" value="1"/>
</dbReference>
<feature type="domain" description="MYND-type" evidence="12">
    <location>
        <begin position="701"/>
        <end position="735"/>
    </location>
</feature>
<feature type="coiled-coil region" evidence="10">
    <location>
        <begin position="515"/>
        <end position="549"/>
    </location>
</feature>
<evidence type="ECO:0000256" key="2">
    <source>
        <dbReference type="ARBA" id="ARBA00022553"/>
    </source>
</evidence>
<dbReference type="InterPro" id="IPR001487">
    <property type="entry name" value="Bromodomain"/>
</dbReference>
<dbReference type="InterPro" id="IPR036427">
    <property type="entry name" value="Bromodomain-like_sf"/>
</dbReference>
<dbReference type="PROSITE" id="PS01360">
    <property type="entry name" value="ZF_MYND_1"/>
    <property type="match status" value="1"/>
</dbReference>
<keyword evidence="7" id="KW-0103">Bromodomain</keyword>